<dbReference type="GO" id="GO:0003743">
    <property type="term" value="F:translation initiation factor activity"/>
    <property type="evidence" value="ECO:0007669"/>
    <property type="project" value="UniProtKB-KW"/>
</dbReference>
<dbReference type="AlphaFoldDB" id="K0JK82"/>
<dbReference type="InterPro" id="IPR000649">
    <property type="entry name" value="IF-2B-related"/>
</dbReference>
<evidence type="ECO:0000256" key="7">
    <source>
        <dbReference type="ARBA" id="ARBA00046432"/>
    </source>
</evidence>
<dbReference type="KEGG" id="bpw:WESB_1267"/>
<comment type="subcellular location">
    <subcellularLocation>
        <location evidence="1">Cytoplasm</location>
        <location evidence="1">Cytosol</location>
    </subcellularLocation>
</comment>
<accession>K0JK82</accession>
<evidence type="ECO:0000256" key="6">
    <source>
        <dbReference type="ARBA" id="ARBA00044228"/>
    </source>
</evidence>
<comment type="subunit">
    <text evidence="7">Component of the translation initiation factor 2B (eIF2B) complex which is a heterodecamer of two sets of five different subunits: alpha, beta, gamma, delta and epsilon. Subunits alpha, beta and delta comprise a regulatory subcomplex and subunits epsilon and gamma comprise a catalytic subcomplex. Within the complex, the hexameric regulatory complex resides at the center, with the two heterodimeric catalytic subcomplexes bound on opposite sides.</text>
</comment>
<comment type="similarity">
    <text evidence="8">Belongs to the eIF-2B alpha/beta/delta subunits family.</text>
</comment>
<proteinExistence type="inferred from homology"/>
<dbReference type="OrthoDB" id="9803436at2"/>
<gene>
    <name evidence="9" type="primary">gcn3</name>
    <name evidence="9" type="ORF">WESB_1267</name>
</gene>
<evidence type="ECO:0000256" key="1">
    <source>
        <dbReference type="ARBA" id="ARBA00004514"/>
    </source>
</evidence>
<dbReference type="InterPro" id="IPR051855">
    <property type="entry name" value="eIF2B_beta_subunit"/>
</dbReference>
<evidence type="ECO:0000256" key="8">
    <source>
        <dbReference type="RuleBase" id="RU003814"/>
    </source>
</evidence>
<evidence type="ECO:0000256" key="5">
    <source>
        <dbReference type="ARBA" id="ARBA00044122"/>
    </source>
</evidence>
<dbReference type="InterPro" id="IPR037171">
    <property type="entry name" value="NagB/RpiA_transferase-like"/>
</dbReference>
<dbReference type="Gene3D" id="3.40.50.10470">
    <property type="entry name" value="Translation initiation factor eif-2b, domain 2"/>
    <property type="match status" value="1"/>
</dbReference>
<dbReference type="PATRIC" id="fig|1161918.5.peg.573"/>
<dbReference type="EMBL" id="HE793032">
    <property type="protein sequence ID" value="CCG56735.1"/>
    <property type="molecule type" value="Genomic_DNA"/>
</dbReference>
<evidence type="ECO:0000313" key="10">
    <source>
        <dbReference type="Proteomes" id="UP000003759"/>
    </source>
</evidence>
<evidence type="ECO:0000256" key="4">
    <source>
        <dbReference type="ARBA" id="ARBA00022917"/>
    </source>
</evidence>
<name>K0JK82_BRAPL</name>
<dbReference type="Proteomes" id="UP000003759">
    <property type="component" value="Chromosome"/>
</dbReference>
<keyword evidence="4" id="KW-0648">Protein biosynthesis</keyword>
<evidence type="ECO:0000313" key="9">
    <source>
        <dbReference type="EMBL" id="CCG56735.1"/>
    </source>
</evidence>
<dbReference type="PANTHER" id="PTHR45859:SF1">
    <property type="entry name" value="TRANSLATION INITIATION FACTOR EIF-2B SUBUNIT BETA"/>
    <property type="match status" value="1"/>
</dbReference>
<dbReference type="InterPro" id="IPR042529">
    <property type="entry name" value="IF_2B-like_C"/>
</dbReference>
<organism evidence="9 10">
    <name type="scientific">Brachyspira pilosicoli WesB</name>
    <dbReference type="NCBI Taxonomy" id="1161918"/>
    <lineage>
        <taxon>Bacteria</taxon>
        <taxon>Pseudomonadati</taxon>
        <taxon>Spirochaetota</taxon>
        <taxon>Spirochaetia</taxon>
        <taxon>Brachyspirales</taxon>
        <taxon>Brachyspiraceae</taxon>
        <taxon>Brachyspira</taxon>
    </lineage>
</organism>
<dbReference type="GO" id="GO:0005829">
    <property type="term" value="C:cytosol"/>
    <property type="evidence" value="ECO:0007669"/>
    <property type="project" value="UniProtKB-SubCell"/>
</dbReference>
<dbReference type="Pfam" id="PF01008">
    <property type="entry name" value="IF-2B"/>
    <property type="match status" value="1"/>
</dbReference>
<dbReference type="RefSeq" id="WP_014933052.1">
    <property type="nucleotide sequence ID" value="NC_018604.1"/>
</dbReference>
<dbReference type="PANTHER" id="PTHR45859">
    <property type="entry name" value="TRANSLATION INITIATION FACTOR EIF-2B SUBUNIT BETA"/>
    <property type="match status" value="1"/>
</dbReference>
<keyword evidence="2" id="KW-0963">Cytoplasm</keyword>
<evidence type="ECO:0000256" key="3">
    <source>
        <dbReference type="ARBA" id="ARBA00022540"/>
    </source>
</evidence>
<dbReference type="SUPFAM" id="SSF100950">
    <property type="entry name" value="NagB/RpiA/CoA transferase-like"/>
    <property type="match status" value="1"/>
</dbReference>
<dbReference type="HOGENOM" id="CLU_849178_0_0_12"/>
<reference evidence="9 10" key="1">
    <citation type="journal article" date="2012" name="BMC Genomics">
        <title>Comparative genomics of Brachyspira pilosicoli strains: genome rearrangements, reductions and correlation of genetic compliment with phenotypic diversity.</title>
        <authorList>
            <person name="Mappley L.J."/>
            <person name="Black M.L."/>
            <person name="Abuoun M."/>
            <person name="Darby A.C."/>
            <person name="Woodward M.J."/>
            <person name="Parkhill J."/>
            <person name="Turner A.K."/>
            <person name="Bellgard M.I."/>
            <person name="La T."/>
            <person name="Phillips N.D."/>
            <person name="La Ragione R.M."/>
            <person name="Hampson D.J."/>
        </authorList>
    </citation>
    <scope>NUCLEOTIDE SEQUENCE [LARGE SCALE GENOMIC DNA]</scope>
    <source>
        <strain evidence="9">WesB</strain>
    </source>
</reference>
<evidence type="ECO:0000256" key="2">
    <source>
        <dbReference type="ARBA" id="ARBA00022490"/>
    </source>
</evidence>
<keyword evidence="3 9" id="KW-0396">Initiation factor</keyword>
<sequence>MNIENIRNFIPKDTVRLFDDIVSGKVLGASNHIKMIGEMLKSISNNEKDNQICFNNIEKLAKYFKDTRGKSSYAIVSALNLMTKSLKYGKDNIQNNIKEDIQNYFHQSEAASKKVVEYSVRLAKDMKTIMIFDYSSTVEKFISNLSNKIKIYIPESRVIDGGKPFVSAAVNCGHYVHFIADAAMLSVLHNIDAVFIGAETFYPSGSAFNTIGSDMLAEICKLHYVPYYVLTPLIKVDMRVINGIFKEPITTNLKNRLCNNLDENIKEKIDFSSLELVEIKSEYITAFVTEEGIFSPQSMYAISKEFDEKVNGGRI</sequence>
<protein>
    <recommendedName>
        <fullName evidence="5">Translation initiation factor eIF2B subunit beta</fullName>
    </recommendedName>
    <alternativeName>
        <fullName evidence="6">eIF2B GDP-GTP exchange factor subunit beta</fullName>
    </alternativeName>
</protein>
<dbReference type="GO" id="GO:0005085">
    <property type="term" value="F:guanyl-nucleotide exchange factor activity"/>
    <property type="evidence" value="ECO:0007669"/>
    <property type="project" value="TreeGrafter"/>
</dbReference>